<feature type="transmembrane region" description="Helical" evidence="1">
    <location>
        <begin position="928"/>
        <end position="948"/>
    </location>
</feature>
<organism evidence="5 6">
    <name type="scientific">Clostridium mobile</name>
    <dbReference type="NCBI Taxonomy" id="2841512"/>
    <lineage>
        <taxon>Bacteria</taxon>
        <taxon>Bacillati</taxon>
        <taxon>Bacillota</taxon>
        <taxon>Clostridia</taxon>
        <taxon>Eubacteriales</taxon>
        <taxon>Clostridiaceae</taxon>
        <taxon>Clostridium</taxon>
    </lineage>
</organism>
<evidence type="ECO:0000313" key="6">
    <source>
        <dbReference type="Proteomes" id="UP000726170"/>
    </source>
</evidence>
<feature type="transmembrane region" description="Helical" evidence="1">
    <location>
        <begin position="443"/>
        <end position="466"/>
    </location>
</feature>
<evidence type="ECO:0000313" key="5">
    <source>
        <dbReference type="EMBL" id="MBU5485281.1"/>
    </source>
</evidence>
<dbReference type="SMART" id="SM01068">
    <property type="entry name" value="CBM_X"/>
    <property type="match status" value="2"/>
</dbReference>
<feature type="domain" description="Glycosyl hydrolase 94 supersandwich" evidence="2">
    <location>
        <begin position="2075"/>
        <end position="2344"/>
    </location>
</feature>
<accession>A0ABS6EJ94</accession>
<keyword evidence="1" id="KW-0812">Transmembrane</keyword>
<dbReference type="PANTHER" id="PTHR37469">
    <property type="entry name" value="CELLOBIONIC ACID PHOSPHORYLASE-RELATED"/>
    <property type="match status" value="1"/>
</dbReference>
<feature type="domain" description="Glycosyl hydrolase 94 supersandwich" evidence="2">
    <location>
        <begin position="1572"/>
        <end position="1849"/>
    </location>
</feature>
<dbReference type="InterPro" id="IPR037824">
    <property type="entry name" value="GH94N_2_NdvB"/>
</dbReference>
<keyword evidence="6" id="KW-1185">Reference proteome</keyword>
<dbReference type="InterPro" id="IPR033432">
    <property type="entry name" value="GH94_catalytic"/>
</dbReference>
<dbReference type="Proteomes" id="UP000726170">
    <property type="component" value="Unassembled WGS sequence"/>
</dbReference>
<name>A0ABS6EJ94_9CLOT</name>
<dbReference type="CDD" id="cd11756">
    <property type="entry name" value="GH94N_ChvB_NdvB_1_like"/>
    <property type="match status" value="1"/>
</dbReference>
<proteinExistence type="predicted"/>
<dbReference type="Pfam" id="PF06165">
    <property type="entry name" value="GH94_b-supersand"/>
    <property type="match status" value="2"/>
</dbReference>
<feature type="transmembrane region" description="Helical" evidence="1">
    <location>
        <begin position="955"/>
        <end position="974"/>
    </location>
</feature>
<evidence type="ECO:0000256" key="1">
    <source>
        <dbReference type="SAM" id="Phobius"/>
    </source>
</evidence>
<dbReference type="Pfam" id="PF10091">
    <property type="entry name" value="Glycoamylase"/>
    <property type="match status" value="1"/>
</dbReference>
<feature type="transmembrane region" description="Helical" evidence="1">
    <location>
        <begin position="810"/>
        <end position="827"/>
    </location>
</feature>
<dbReference type="CDD" id="cd11753">
    <property type="entry name" value="GH94N_ChvB_NdvB_2_like"/>
    <property type="match status" value="1"/>
</dbReference>
<dbReference type="InterPro" id="IPR052047">
    <property type="entry name" value="GH94_Enzymes"/>
</dbReference>
<dbReference type="Pfam" id="PF17167">
    <property type="entry name" value="Glyco_hydro_94"/>
    <property type="match status" value="1"/>
</dbReference>
<feature type="domain" description="Glycosyl hydrolase 94 catalytic" evidence="4">
    <location>
        <begin position="2358"/>
        <end position="2782"/>
    </location>
</feature>
<dbReference type="InterPro" id="IPR037820">
    <property type="entry name" value="GH94N_NdvB"/>
</dbReference>
<feature type="transmembrane region" description="Helical" evidence="1">
    <location>
        <begin position="876"/>
        <end position="899"/>
    </location>
</feature>
<dbReference type="InterPro" id="IPR010383">
    <property type="entry name" value="Glyco_hydrolase_94_b-supersand"/>
</dbReference>
<dbReference type="InterPro" id="IPR019282">
    <property type="entry name" value="Glycoamylase-like_cons_dom"/>
</dbReference>
<keyword evidence="1" id="KW-1133">Transmembrane helix</keyword>
<feature type="transmembrane region" description="Helical" evidence="1">
    <location>
        <begin position="833"/>
        <end position="855"/>
    </location>
</feature>
<sequence length="2855" mass="331499">MLYYEVSLIILLILLISSILYIFLKNKEESEDYREMYGEEFEECPYNRKDKSIKSRIKVIKNLDKCYQDILNGYDYINSEANRKKDIPPAGEWLLDNLYLIQKEYKSIKSSMPNDYYENLPLINKGAIKGYPRIYHIARKIVYKTEGKVNGEYIEKFIDEYQKHTILTSGELWALPVMIRVALIQNICEVTKDIVYAQSEKNKGETVAERLIENSNNEEALENLFKENINFTPYFTEKLLKVLRDSGFENEDVYSWIDEKLVMQDINGEKIVLLEHKRQALFRMIIGNSITGIREISSLNWREYFEKLSYLEKTLKEDPADIYENMDFATRDFYRHKIEKLARHMKLGESFVAKKAIECAKEATEHEGNPYLKHVGYYIIDEGIQCLKDKIGFKDHGFRKLKYINKSKRANYYISFITFLTLTLAFILMYFNFNPYSTPLWQYILTFIVILIPCSEIIISVTNWSITHLSRPEIIPKLEFKEEIPEEYSSIVVISTLINSEKRAKELAKDLEVYYLGNRCKNIYYAILGDFKDNKEKDHIDDEKIINSALKEIKRLNDKYAKEGEEIFYFFNRYRQYNEKENVWLGWERKRGKLVEFNRLIRGDENTSYNVISGDIEKLYKVKYVITLDADTKLPRDSSKKLIASMAHPLNHPYVDKDNKRVLRGYGLMQPRINISNISANKTLFSKIFSGETGIDHYTTAISDVYQDMFGEGIFTGKGIYDVDIFNFMLGDEIPENSVLSHDLLEGSYVRTALLTDIELIDGYPAYYNSSCKRLHRWVRGDWQLLPWIYKRSSLNKLSKWKMLDNLRRSLLSPSIILLIILSLSVLEASEGWIILSFIALISPLLFDISEAVIAPIKGISLSGKIKNWKVGIEQFFLIFSFVPHQAYLMTDAIIRTLYRLKISKKNLLEWQTAADAEVSSGKRLIDYIRYMWVGSFISLIIAFLALYKSASLGFILLPSCIIWFFSPYTAYYISKDIKRETYKIGIEEKIILRGIGRRIWAYFEDFNNEENNWLAPDNFQEYPENGVAPRTSPTNMAMGLISNIIAYDLGYIGLTQCIHKIEKTVESMKTLEMYEGHFYNWYNTKTKEPLYPKYISTVDSGNLLGYIWLTNRTLEEYIENPIFNIDMAKGLGDLLILSNEELKDMHSDFYKDSLEWVSKWDGDLVEYIKGLNKISDSINVIEKGDKWKELYWNKKLKDTVRDNVINIFNLFPWLEIEYFTNEEEMYLEELKSIANKSGINDILIALQELKDRLHDKSEVLYKAVLKGESNLKDLLSLIIKIKEYLEEIEEEMDFKMLFEESRQLFSIGYNVERGKIDNCYYDLLASEARQASFLAISKGDVEQDHWFKLGRTLTSVKNNKGLVSWSGTMFEYLMPLLIMKSYPDTLLNSTYNFVVESQRAYGNKNNVPWGISESGFYAFDINLNYQYKAFGVPGVGLKRGLSKDLVISPYSTIMALQVNIKDSILNIKRFIKEGFLGRYGLYEAIDFTKERLPKDEKYKIVKSYMVHHQGMSLMALDNLINNNVLQERFHRDPRVKASELLLQEKVPNMVIYDREEKYEENLFIKDKNVGMIRRYTTAKTSYPEANILSNGNYSVMVTNRGSGYSKKEDMNVYRWREDITNDNTGMFFYIKNLNSNEYWSNYYQPCKHEGEEYEVIFAQDKAEFRRKDGNLYTVTEIGVCSEDNGEVRKISITNNSNSNRTIEVTSYFEVTLTNYNSDLVHPTFSNLFVRTDFQEDPMCLLANRRKREKEGKEPWVMHTVIGDEKIVGKIQYETSRASFIGRNRDLHKPEVMENDAPLTNTKGAVLDPILSLRVRVEIPSGETCKLAFITALGDSREEVIKLAEKYRDWNNVNRVFELTWTQAQVENRYLGINSSMANLYQSIASKIIFMNNSFKEREKYIKAINRGQSELWKYGISGDLPIVLLIIRKEEDLELLRQLLKAHEYWNIKGLKTDLIILNLEDTAYIQPLEDGIKELVFSSYARDKVNKSGGTFLYNKVTMSYEDINLIMSIARLVIDGDKGSLSSQVKVNLGLQYNYELLEPKEINYKEGNFTFAVPELQYFNSLGGFSTEGDKYFIILDNYKNTPAPWINVISNRDFGFHISESGISYTWNKNSRENKITTWSNDPVKDSEAEGLYIRDEYTGDVWSISPKPVRNNGKYIVEHGFGYSSFRHKAYGIAGEFTTFASLNKSVKLCIVKLKNDTDIERQLSLTYYAQLALGVVPQGTAQYISTYINEEGEYIHAKNPYSSNFGNLIAFLKVVGGEETTFTGDRREFIGKEGSFESPEILNRKFFSNAVGAGLDPCMAVNTKISVNPEEEKTLLVILGQEENINNVDEIIKEYSSTEIALRELDKVRDYWKEILGVIQIETPDKTMDIMVNGWLMYQVIACRYWARTAFYQSGGAYGFRDQLQDTLAISYLKPEITKEQILYSSSRQFIEGDVQHWWHPVVDSGIRTRFSDDLLWLPYVTLQYIKNTGDYSILDHEVPYLEDEPLREGEDERYNIARKSEIKESVYKHCVKTIDRALKFGEHNIPLMGSGDWNDGMSTVGNKGKGESVWLGWFLYTILKDFIRICDIKGDSEREKRYKEMLQFIIDNIEKNAWDGNWYRRAYFDDGTPLGSSENDECQIDSLSQSWAVISGGAKESRKKEAILSVERYLVKYDKGLVMLLTPPFHNSSLEPGYIKGYVPGVRENGGQYTHAAIWYILALTMVGFNDKACNIFNMINPINHARSYLDCQRYKVEPYVVTADVYAVEPHVGRGGWSWYTGAAGWMYTTAINGILGFKLKENEGFTVEPRIPENWNGYKMTYKRGECIYHIYVERGKEFSILLNDKPLEKNIIPFMENGEHRVEVIIKD</sequence>
<feature type="domain" description="Glycoamylase-like" evidence="3">
    <location>
        <begin position="1321"/>
        <end position="1533"/>
    </location>
</feature>
<protein>
    <submittedName>
        <fullName evidence="5">Cyclic beta 1-2 glucan synthetase</fullName>
    </submittedName>
</protein>
<feature type="transmembrane region" description="Helical" evidence="1">
    <location>
        <begin position="410"/>
        <end position="431"/>
    </location>
</feature>
<dbReference type="RefSeq" id="WP_216439835.1">
    <property type="nucleotide sequence ID" value="NZ_JAHLQF010000003.1"/>
</dbReference>
<feature type="transmembrane region" description="Helical" evidence="1">
    <location>
        <begin position="6"/>
        <end position="24"/>
    </location>
</feature>
<comment type="caution">
    <text evidence="5">The sequence shown here is derived from an EMBL/GenBank/DDBJ whole genome shotgun (WGS) entry which is preliminary data.</text>
</comment>
<dbReference type="EMBL" id="JAHLQF010000003">
    <property type="protein sequence ID" value="MBU5485281.1"/>
    <property type="molecule type" value="Genomic_DNA"/>
</dbReference>
<gene>
    <name evidence="5" type="ORF">KQI86_13135</name>
</gene>
<evidence type="ECO:0000259" key="4">
    <source>
        <dbReference type="Pfam" id="PF17167"/>
    </source>
</evidence>
<evidence type="ECO:0000259" key="3">
    <source>
        <dbReference type="Pfam" id="PF10091"/>
    </source>
</evidence>
<reference evidence="5 6" key="1">
    <citation type="submission" date="2021-06" db="EMBL/GenBank/DDBJ databases">
        <authorList>
            <person name="Sun Q."/>
            <person name="Li D."/>
        </authorList>
    </citation>
    <scope>NUCLEOTIDE SEQUENCE [LARGE SCALE GENOMIC DNA]</scope>
    <source>
        <strain evidence="5 6">MSJ-11</strain>
    </source>
</reference>
<evidence type="ECO:0000259" key="2">
    <source>
        <dbReference type="Pfam" id="PF06165"/>
    </source>
</evidence>
<keyword evidence="1" id="KW-0472">Membrane</keyword>
<dbReference type="PANTHER" id="PTHR37469:SF2">
    <property type="entry name" value="CELLOBIONIC ACID PHOSPHORYLASE"/>
    <property type="match status" value="1"/>
</dbReference>